<dbReference type="AlphaFoldDB" id="A0A0N5A919"/>
<feature type="compositionally biased region" description="Polar residues" evidence="1">
    <location>
        <begin position="10"/>
        <end position="32"/>
    </location>
</feature>
<dbReference type="STRING" id="451379.A0A0N5A919"/>
<protein>
    <submittedName>
        <fullName evidence="4">PH domain-containing protein</fullName>
    </submittedName>
</protein>
<dbReference type="InterPro" id="IPR057606">
    <property type="entry name" value="SynGAP1-like_PH"/>
</dbReference>
<feature type="domain" description="Ras/Rap GTPase-activating protein SynGAP-like PH" evidence="2">
    <location>
        <begin position="85"/>
        <end position="152"/>
    </location>
</feature>
<accession>A0A0N5A919</accession>
<name>A0A0N5A919_9BILA</name>
<sequence length="153" mass="17417">MKAGAYEVCQQRQTTASANPDASNSHPQNVNQRLRRGRVIFHKSRCTSSRPDLRRSSQENICAAGTSSMYGGRFMHQRYFGDSINERNTLRSSRSHESLLSYSTTSHMIDLGNADARVHPVHPSVLDVPNCFKVANTYYACRTPHERNQWMEK</sequence>
<dbReference type="Proteomes" id="UP000046393">
    <property type="component" value="Unplaced"/>
</dbReference>
<evidence type="ECO:0000313" key="4">
    <source>
        <dbReference type="WBParaSite" id="SMUV_0000058301-mRNA-1"/>
    </source>
</evidence>
<proteinExistence type="predicted"/>
<dbReference type="Pfam" id="PF25321">
    <property type="entry name" value="PH_RASGAP"/>
    <property type="match status" value="1"/>
</dbReference>
<evidence type="ECO:0000256" key="1">
    <source>
        <dbReference type="SAM" id="MobiDB-lite"/>
    </source>
</evidence>
<feature type="region of interest" description="Disordered" evidence="1">
    <location>
        <begin position="1"/>
        <end position="33"/>
    </location>
</feature>
<evidence type="ECO:0000259" key="2">
    <source>
        <dbReference type="Pfam" id="PF25321"/>
    </source>
</evidence>
<dbReference type="WBParaSite" id="SMUV_0000058301-mRNA-1">
    <property type="protein sequence ID" value="SMUV_0000058301-mRNA-1"/>
    <property type="gene ID" value="SMUV_0000058301"/>
</dbReference>
<evidence type="ECO:0000313" key="3">
    <source>
        <dbReference type="Proteomes" id="UP000046393"/>
    </source>
</evidence>
<organism evidence="3 4">
    <name type="scientific">Syphacia muris</name>
    <dbReference type="NCBI Taxonomy" id="451379"/>
    <lineage>
        <taxon>Eukaryota</taxon>
        <taxon>Metazoa</taxon>
        <taxon>Ecdysozoa</taxon>
        <taxon>Nematoda</taxon>
        <taxon>Chromadorea</taxon>
        <taxon>Rhabditida</taxon>
        <taxon>Spirurina</taxon>
        <taxon>Oxyuridomorpha</taxon>
        <taxon>Oxyuroidea</taxon>
        <taxon>Oxyuridae</taxon>
        <taxon>Syphacia</taxon>
    </lineage>
</organism>
<reference evidence="4" key="1">
    <citation type="submission" date="2017-02" db="UniProtKB">
        <authorList>
            <consortium name="WormBaseParasite"/>
        </authorList>
    </citation>
    <scope>IDENTIFICATION</scope>
</reference>
<keyword evidence="3" id="KW-1185">Reference proteome</keyword>